<dbReference type="InterPro" id="IPR017850">
    <property type="entry name" value="Alkaline_phosphatase_core_sf"/>
</dbReference>
<sequence length="563" mass="64456">MKKITLLLFLATLSIMAQKTKKPNIILVLADDISAREFPIYKSDTWSSAMGNKNSQDPNLRASTPVLDKLAKEGMYVKTAWASVVCSPSRAMLMTGRYPHLHKWWGNKTIGQYTDEDGNLGTYPLFASSPLTIGHVAKKGGYASIWSGKSQMRNKNLQNFGFDEGVFTPGESAITEIGENPYSNFTLEQKKVNGKKELINLDSGKPLDFSYYASSSWYWKPHVMLMNHPSSKKQFEWWPNTKKSKKEYGVNTYGPDVELDFIFDFMERKAKEDKPFFVYHTTHLGHGAMNYLNPEQHKYKWIETPKITWKNGKYIKTKPNITGGKGVYDTHNSLSESGIHAHVNYLDYQMWLYLEKLKELNIDDNTIVIFCADNGSSKYGKNSPDSQKGTHVPFMLYGPGFNFTKKGEQDVLVNLSDILPTIADLVGFEFPKDYEINGKSLMPFLTTNKKTHRDWVYGYKDNLQIIRGTKVLKDGLDKWYDVREYPSDLISFPEVKDWENADKELIKERDYLNGILPRFNQFDEAQNGPLSEAHKKKIVKDKAKQKAKKLAKVAAKTQKQKIK</sequence>
<feature type="chain" id="PRO_5046914947" evidence="3">
    <location>
        <begin position="18"/>
        <end position="563"/>
    </location>
</feature>
<proteinExistence type="inferred from homology"/>
<accession>A0ABX0UDG8</accession>
<keyword evidence="2" id="KW-0378">Hydrolase</keyword>
<dbReference type="RefSeq" id="WP_167188986.1">
    <property type="nucleotide sequence ID" value="NZ_JAASQL010000003.1"/>
</dbReference>
<evidence type="ECO:0000259" key="4">
    <source>
        <dbReference type="Pfam" id="PF00884"/>
    </source>
</evidence>
<dbReference type="Proteomes" id="UP000745859">
    <property type="component" value="Unassembled WGS sequence"/>
</dbReference>
<keyword evidence="3" id="KW-0732">Signal</keyword>
<dbReference type="InterPro" id="IPR050738">
    <property type="entry name" value="Sulfatase"/>
</dbReference>
<dbReference type="Gene3D" id="3.40.720.10">
    <property type="entry name" value="Alkaline Phosphatase, subunit A"/>
    <property type="match status" value="1"/>
</dbReference>
<evidence type="ECO:0000256" key="3">
    <source>
        <dbReference type="SAM" id="SignalP"/>
    </source>
</evidence>
<evidence type="ECO:0000313" key="5">
    <source>
        <dbReference type="EMBL" id="NIJ45935.1"/>
    </source>
</evidence>
<dbReference type="EMBL" id="JAASQL010000003">
    <property type="protein sequence ID" value="NIJ45935.1"/>
    <property type="molecule type" value="Genomic_DNA"/>
</dbReference>
<reference evidence="5 6" key="1">
    <citation type="submission" date="2020-03" db="EMBL/GenBank/DDBJ databases">
        <title>Genomic Encyclopedia of Type Strains, Phase IV (KMG-IV): sequencing the most valuable type-strain genomes for metagenomic binning, comparative biology and taxonomic classification.</title>
        <authorList>
            <person name="Goeker M."/>
        </authorList>
    </citation>
    <scope>NUCLEOTIDE SEQUENCE [LARGE SCALE GENOMIC DNA]</scope>
    <source>
        <strain evidence="5 6">DSM 101599</strain>
    </source>
</reference>
<evidence type="ECO:0000256" key="2">
    <source>
        <dbReference type="ARBA" id="ARBA00022801"/>
    </source>
</evidence>
<dbReference type="InterPro" id="IPR000917">
    <property type="entry name" value="Sulfatase_N"/>
</dbReference>
<feature type="domain" description="Sulfatase N-terminal" evidence="4">
    <location>
        <begin position="23"/>
        <end position="427"/>
    </location>
</feature>
<dbReference type="PANTHER" id="PTHR42693:SF53">
    <property type="entry name" value="ENDO-4-O-SULFATASE"/>
    <property type="match status" value="1"/>
</dbReference>
<dbReference type="PANTHER" id="PTHR42693">
    <property type="entry name" value="ARYLSULFATASE FAMILY MEMBER"/>
    <property type="match status" value="1"/>
</dbReference>
<gene>
    <name evidence="5" type="ORF">FHR24_002406</name>
</gene>
<feature type="signal peptide" evidence="3">
    <location>
        <begin position="1"/>
        <end position="17"/>
    </location>
</feature>
<dbReference type="Pfam" id="PF00884">
    <property type="entry name" value="Sulfatase"/>
    <property type="match status" value="1"/>
</dbReference>
<evidence type="ECO:0000313" key="6">
    <source>
        <dbReference type="Proteomes" id="UP000745859"/>
    </source>
</evidence>
<evidence type="ECO:0000256" key="1">
    <source>
        <dbReference type="ARBA" id="ARBA00008779"/>
    </source>
</evidence>
<protein>
    <submittedName>
        <fullName evidence="5">Arylsulfatase A-like enzyme</fullName>
    </submittedName>
</protein>
<organism evidence="5 6">
    <name type="scientific">Wenyingzhuangia heitensis</name>
    <dbReference type="NCBI Taxonomy" id="1487859"/>
    <lineage>
        <taxon>Bacteria</taxon>
        <taxon>Pseudomonadati</taxon>
        <taxon>Bacteroidota</taxon>
        <taxon>Flavobacteriia</taxon>
        <taxon>Flavobacteriales</taxon>
        <taxon>Flavobacteriaceae</taxon>
        <taxon>Wenyingzhuangia</taxon>
    </lineage>
</organism>
<dbReference type="SUPFAM" id="SSF53649">
    <property type="entry name" value="Alkaline phosphatase-like"/>
    <property type="match status" value="1"/>
</dbReference>
<name>A0ABX0UDG8_9FLAO</name>
<comment type="similarity">
    <text evidence="1">Belongs to the sulfatase family.</text>
</comment>
<comment type="caution">
    <text evidence="5">The sequence shown here is derived from an EMBL/GenBank/DDBJ whole genome shotgun (WGS) entry which is preliminary data.</text>
</comment>
<keyword evidence="6" id="KW-1185">Reference proteome</keyword>